<keyword evidence="2" id="KW-0479">Metal-binding</keyword>
<keyword evidence="4" id="KW-0862">Zinc</keyword>
<dbReference type="GO" id="GO:0006152">
    <property type="term" value="P:purine nucleoside catabolic process"/>
    <property type="evidence" value="ECO:0007669"/>
    <property type="project" value="TreeGrafter"/>
</dbReference>
<dbReference type="Gene3D" id="3.40.140.10">
    <property type="entry name" value="Cytidine Deaminase, domain 2"/>
    <property type="match status" value="1"/>
</dbReference>
<dbReference type="PANTHER" id="PTHR11079">
    <property type="entry name" value="CYTOSINE DEAMINASE FAMILY MEMBER"/>
    <property type="match status" value="1"/>
</dbReference>
<dbReference type="CDD" id="cd01285">
    <property type="entry name" value="nucleoside_deaminase"/>
    <property type="match status" value="1"/>
</dbReference>
<proteinExistence type="inferred from homology"/>
<keyword evidence="3" id="KW-0378">Hydrolase</keyword>
<feature type="domain" description="CMP/dCMP-type deaminase" evidence="5">
    <location>
        <begin position="3"/>
        <end position="127"/>
    </location>
</feature>
<evidence type="ECO:0000256" key="3">
    <source>
        <dbReference type="ARBA" id="ARBA00022801"/>
    </source>
</evidence>
<organism evidence="6 7">
    <name type="scientific">Rhodonellum psychrophilum GCM71 = DSM 17998</name>
    <dbReference type="NCBI Taxonomy" id="1123057"/>
    <lineage>
        <taxon>Bacteria</taxon>
        <taxon>Pseudomonadati</taxon>
        <taxon>Bacteroidota</taxon>
        <taxon>Cytophagia</taxon>
        <taxon>Cytophagales</taxon>
        <taxon>Cytophagaceae</taxon>
        <taxon>Rhodonellum</taxon>
    </lineage>
</organism>
<comment type="caution">
    <text evidence="6">The sequence shown here is derived from an EMBL/GenBank/DDBJ whole genome shotgun (WGS) entry which is preliminary data.</text>
</comment>
<protein>
    <submittedName>
        <fullName evidence="6">Guanine deaminase</fullName>
    </submittedName>
</protein>
<dbReference type="eggNOG" id="COG0590">
    <property type="taxonomic scope" value="Bacteria"/>
</dbReference>
<dbReference type="SUPFAM" id="SSF53927">
    <property type="entry name" value="Cytidine deaminase-like"/>
    <property type="match status" value="1"/>
</dbReference>
<dbReference type="PROSITE" id="PS00903">
    <property type="entry name" value="CYT_DCMP_DEAMINASES_1"/>
    <property type="match status" value="1"/>
</dbReference>
<dbReference type="AlphaFoldDB" id="U5C378"/>
<dbReference type="InterPro" id="IPR016192">
    <property type="entry name" value="APOBEC/CMP_deaminase_Zn-bd"/>
</dbReference>
<gene>
    <name evidence="6" type="ORF">P872_16030</name>
</gene>
<evidence type="ECO:0000313" key="7">
    <source>
        <dbReference type="Proteomes" id="UP000016843"/>
    </source>
</evidence>
<dbReference type="InterPro" id="IPR016193">
    <property type="entry name" value="Cytidine_deaminase-like"/>
</dbReference>
<dbReference type="EMBL" id="AWXR01000014">
    <property type="protein sequence ID" value="ERM83351.1"/>
    <property type="molecule type" value="Genomic_DNA"/>
</dbReference>
<dbReference type="PANTHER" id="PTHR11079:SF161">
    <property type="entry name" value="CMP_DCMP-TYPE DEAMINASE DOMAIN-CONTAINING PROTEIN"/>
    <property type="match status" value="1"/>
</dbReference>
<dbReference type="FunFam" id="3.40.140.10:FF:000011">
    <property type="entry name" value="tRNA-specific adenosine deaminase"/>
    <property type="match status" value="1"/>
</dbReference>
<comment type="similarity">
    <text evidence="1">Belongs to the cytidine and deoxycytidylate deaminase family.</text>
</comment>
<dbReference type="OrthoDB" id="9802676at2"/>
<dbReference type="GO" id="GO:0047974">
    <property type="term" value="F:guanosine deaminase activity"/>
    <property type="evidence" value="ECO:0007669"/>
    <property type="project" value="TreeGrafter"/>
</dbReference>
<dbReference type="PATRIC" id="fig|1123057.7.peg.1683"/>
<dbReference type="Pfam" id="PF00383">
    <property type="entry name" value="dCMP_cyt_deam_1"/>
    <property type="match status" value="1"/>
</dbReference>
<dbReference type="InterPro" id="IPR002125">
    <property type="entry name" value="CMP_dCMP_dom"/>
</dbReference>
<dbReference type="GO" id="GO:0008270">
    <property type="term" value="F:zinc ion binding"/>
    <property type="evidence" value="ECO:0007669"/>
    <property type="project" value="InterPro"/>
</dbReference>
<keyword evidence="7" id="KW-1185">Reference proteome</keyword>
<accession>U5C378</accession>
<dbReference type="RefSeq" id="WP_019598936.1">
    <property type="nucleotide sequence ID" value="NZ_AWXR01000014.1"/>
</dbReference>
<evidence type="ECO:0000256" key="4">
    <source>
        <dbReference type="ARBA" id="ARBA00022833"/>
    </source>
</evidence>
<name>U5C378_9BACT</name>
<evidence type="ECO:0000256" key="2">
    <source>
        <dbReference type="ARBA" id="ARBA00022723"/>
    </source>
</evidence>
<dbReference type="PROSITE" id="PS51747">
    <property type="entry name" value="CYT_DCMP_DEAMINASES_2"/>
    <property type="match status" value="1"/>
</dbReference>
<evidence type="ECO:0000256" key="1">
    <source>
        <dbReference type="ARBA" id="ARBA00006576"/>
    </source>
</evidence>
<sequence length="158" mass="17549">MNQTQKEFMEIAIGLSQSGMDQGKGGPFGCIIVKNGQIIGKGSNSVLSTNDPTAHAEIVAIREACNSLGNFQLEGCEIYTSCEPCPMCLGAIYWARPSRVFYANTKSDAAEAGFDDQFIYDELNLPYSDRKIPFDQILQDEAKKVFENWILKENKSVY</sequence>
<evidence type="ECO:0000259" key="5">
    <source>
        <dbReference type="PROSITE" id="PS51747"/>
    </source>
</evidence>
<reference evidence="6 7" key="1">
    <citation type="journal article" date="2013" name="Genome Announc.">
        <title>Draft Genome Sequence of the Psychrophilic and Alkaliphilic Rhodonellum psychrophilum Strain GCM71T.</title>
        <authorList>
            <person name="Hauptmann A.L."/>
            <person name="Glaring M.A."/>
            <person name="Hallin P.F."/>
            <person name="Prieme A."/>
            <person name="Stougaard P."/>
        </authorList>
    </citation>
    <scope>NUCLEOTIDE SEQUENCE [LARGE SCALE GENOMIC DNA]</scope>
    <source>
        <strain evidence="6 7">GCM71</strain>
    </source>
</reference>
<dbReference type="Proteomes" id="UP000016843">
    <property type="component" value="Unassembled WGS sequence"/>
</dbReference>
<evidence type="ECO:0000313" key="6">
    <source>
        <dbReference type="EMBL" id="ERM83351.1"/>
    </source>
</evidence>